<comment type="cofactor">
    <cofactor evidence="4">
        <name>Zn(2+)</name>
        <dbReference type="ChEBI" id="CHEBI:29105"/>
    </cofactor>
    <text evidence="4">Binds 1 zinc ion per subunit.</text>
</comment>
<dbReference type="STRING" id="319795.Dgeo_0584"/>
<feature type="binding site" evidence="4">
    <location>
        <position position="270"/>
    </location>
    <ligand>
        <name>Zn(2+)</name>
        <dbReference type="ChEBI" id="CHEBI:29105"/>
    </ligand>
</feature>
<keyword evidence="4" id="KW-0028">Amino-acid biosynthesis</keyword>
<dbReference type="EC" id="1.1.1.23" evidence="4"/>
<dbReference type="GO" id="GO:0004399">
    <property type="term" value="F:histidinol dehydrogenase activity"/>
    <property type="evidence" value="ECO:0007669"/>
    <property type="project" value="UniProtKB-UniRule"/>
</dbReference>
<feature type="binding site" evidence="4">
    <location>
        <position position="267"/>
    </location>
    <ligand>
        <name>substrate</name>
    </ligand>
</feature>
<dbReference type="InterPro" id="IPR001692">
    <property type="entry name" value="Histidinol_DH_CS"/>
</dbReference>
<evidence type="ECO:0000313" key="8">
    <source>
        <dbReference type="Proteomes" id="UP000002431"/>
    </source>
</evidence>
<dbReference type="SUPFAM" id="SSF53720">
    <property type="entry name" value="ALDH-like"/>
    <property type="match status" value="1"/>
</dbReference>
<dbReference type="InterPro" id="IPR012131">
    <property type="entry name" value="Hstdl_DH"/>
</dbReference>
<feature type="binding site" evidence="4">
    <location>
        <position position="245"/>
    </location>
    <ligand>
        <name>substrate</name>
    </ligand>
</feature>
<comment type="function">
    <text evidence="4">Catalyzes the sequential NAD-dependent oxidations of L-histidinol to L-histidinaldehyde and then to L-histidine.</text>
</comment>
<sequence length="497" mass="52778">MPMQVLQGDAARAALTRSFGEIPVPESVLARIEATFGEPLTPEEVVARILADVRARGDEALLDWTEKLDGARPEALEVTREEIEAAQVDPALHDAIRLAAARVRAFYEQQPAHGFLDHGPDGALGQLVRPLSRVGVYVPGGLAPLISTLIHTVVPAQVAGVPEIIVTTPPGRDSRVNPAILVAAREVGVNRIFRVGGAQAIGAFAYGTASVPAVDKIAGPGNLFVVIAKRMVYGAAGIESLPGPTETLVVADDSADPRFVAADLLAQAEHLGAEPVLVSTSRDLLVEVQNKLNGQLEALPEPNRSWARDSVLSRMKVVLAADLAEALDLANLYAPEHLCLLTRDPWSLLGQVRRAGGVFVGEASMEALGDYVAGPSHVMPTGGTARFMSPVNVRDFQNIISVVGVNEAALRRIGPPAARLARAEGLEAHARAIESRLTPEVPEAHPEATLKVLEEAALDKDGGQGLEQVERVRTTPPVDQPLSTQTPPSKTRRRNDS</sequence>
<feature type="region of interest" description="Disordered" evidence="6">
    <location>
        <begin position="459"/>
        <end position="497"/>
    </location>
</feature>
<dbReference type="KEGG" id="dge:Dgeo_0584"/>
<gene>
    <name evidence="4" type="primary">hisD</name>
    <name evidence="7" type="ordered locus">Dgeo_0584</name>
</gene>
<dbReference type="HOGENOM" id="CLU_006732_3_3_0"/>
<dbReference type="Gene3D" id="3.40.50.1980">
    <property type="entry name" value="Nitrogenase molybdenum iron protein domain"/>
    <property type="match status" value="2"/>
</dbReference>
<dbReference type="CDD" id="cd06572">
    <property type="entry name" value="Histidinol_dh"/>
    <property type="match status" value="1"/>
</dbReference>
<comment type="catalytic activity">
    <reaction evidence="4">
        <text>L-histidinol + 2 NAD(+) + H2O = L-histidine + 2 NADH + 3 H(+)</text>
        <dbReference type="Rhea" id="RHEA:20641"/>
        <dbReference type="ChEBI" id="CHEBI:15377"/>
        <dbReference type="ChEBI" id="CHEBI:15378"/>
        <dbReference type="ChEBI" id="CHEBI:57540"/>
        <dbReference type="ChEBI" id="CHEBI:57595"/>
        <dbReference type="ChEBI" id="CHEBI:57699"/>
        <dbReference type="ChEBI" id="CHEBI:57945"/>
        <dbReference type="EC" id="1.1.1.23"/>
    </reaction>
</comment>
<keyword evidence="2 4" id="KW-0862">Zinc</keyword>
<dbReference type="PANTHER" id="PTHR21256">
    <property type="entry name" value="HISTIDINOL DEHYDROGENASE HDH"/>
    <property type="match status" value="1"/>
</dbReference>
<dbReference type="InterPro" id="IPR016161">
    <property type="entry name" value="Ald_DH/histidinol_DH"/>
</dbReference>
<dbReference type="AlphaFoldDB" id="Q1J0U8"/>
<organism evidence="7 8">
    <name type="scientific">Deinococcus geothermalis (strain DSM 11300 / CIP 105573 / AG-3a)</name>
    <dbReference type="NCBI Taxonomy" id="319795"/>
    <lineage>
        <taxon>Bacteria</taxon>
        <taxon>Thermotogati</taxon>
        <taxon>Deinococcota</taxon>
        <taxon>Deinococci</taxon>
        <taxon>Deinococcales</taxon>
        <taxon>Deinococcaceae</taxon>
        <taxon>Deinococcus</taxon>
    </lineage>
</organism>
<dbReference type="PANTHER" id="PTHR21256:SF2">
    <property type="entry name" value="HISTIDINE BIOSYNTHESIS TRIFUNCTIONAL PROTEIN"/>
    <property type="match status" value="1"/>
</dbReference>
<dbReference type="Pfam" id="PF00815">
    <property type="entry name" value="Histidinol_dh"/>
    <property type="match status" value="1"/>
</dbReference>
<dbReference type="GO" id="GO:0051287">
    <property type="term" value="F:NAD binding"/>
    <property type="evidence" value="ECO:0007669"/>
    <property type="project" value="InterPro"/>
</dbReference>
<feature type="active site" description="Proton acceptor" evidence="4">
    <location>
        <position position="337"/>
    </location>
</feature>
<name>Q1J0U8_DEIGD</name>
<dbReference type="GO" id="GO:0008270">
    <property type="term" value="F:zinc ion binding"/>
    <property type="evidence" value="ECO:0007669"/>
    <property type="project" value="UniProtKB-UniRule"/>
</dbReference>
<comment type="similarity">
    <text evidence="4 5">Belongs to the histidinol dehydrogenase family.</text>
</comment>
<dbReference type="GO" id="GO:0005829">
    <property type="term" value="C:cytosol"/>
    <property type="evidence" value="ECO:0007669"/>
    <property type="project" value="TreeGrafter"/>
</dbReference>
<keyword evidence="3 4" id="KW-0560">Oxidoreductase</keyword>
<feature type="binding site" evidence="4">
    <location>
        <position position="424"/>
    </location>
    <ligand>
        <name>substrate</name>
    </ligand>
</feature>
<feature type="binding site" evidence="4">
    <location>
        <position position="199"/>
    </location>
    <ligand>
        <name>NAD(+)</name>
        <dbReference type="ChEBI" id="CHEBI:57540"/>
    </ligand>
</feature>
<dbReference type="eggNOG" id="COG0141">
    <property type="taxonomic scope" value="Bacteria"/>
</dbReference>
<keyword evidence="4" id="KW-0520">NAD</keyword>
<evidence type="ECO:0000313" key="7">
    <source>
        <dbReference type="EMBL" id="ABF44886.1"/>
    </source>
</evidence>
<keyword evidence="8" id="KW-1185">Reference proteome</keyword>
<comment type="pathway">
    <text evidence="4">Amino-acid biosynthesis; L-histidine biosynthesis; L-histidine from 5-phospho-alpha-D-ribose 1-diphosphate: step 9/9.</text>
</comment>
<evidence type="ECO:0000256" key="1">
    <source>
        <dbReference type="ARBA" id="ARBA00022723"/>
    </source>
</evidence>
<evidence type="ECO:0000256" key="2">
    <source>
        <dbReference type="ARBA" id="ARBA00022833"/>
    </source>
</evidence>
<dbReference type="GO" id="GO:0000105">
    <property type="term" value="P:L-histidine biosynthetic process"/>
    <property type="evidence" value="ECO:0007669"/>
    <property type="project" value="UniProtKB-UniRule"/>
</dbReference>
<feature type="binding site" evidence="4">
    <location>
        <position position="270"/>
    </location>
    <ligand>
        <name>substrate</name>
    </ligand>
</feature>
<evidence type="ECO:0000256" key="3">
    <source>
        <dbReference type="ARBA" id="ARBA00023002"/>
    </source>
</evidence>
<dbReference type="HAMAP" id="MF_01024">
    <property type="entry name" value="HisD"/>
    <property type="match status" value="1"/>
</dbReference>
<dbReference type="UniPathway" id="UPA00031">
    <property type="reaction ID" value="UER00014"/>
</dbReference>
<feature type="binding site" evidence="4">
    <location>
        <position position="222"/>
    </location>
    <ligand>
        <name>NAD(+)</name>
        <dbReference type="ChEBI" id="CHEBI:57540"/>
    </ligand>
</feature>
<reference evidence="7" key="1">
    <citation type="submission" date="2006-04" db="EMBL/GenBank/DDBJ databases">
        <title>Complete sequence of chromosome of Deinococcus geothermalis DSM 11300.</title>
        <authorList>
            <consortium name="US DOE Joint Genome Institute"/>
            <person name="Copeland A."/>
            <person name="Lucas S."/>
            <person name="Lapidus A."/>
            <person name="Barry K."/>
            <person name="Detter J.C."/>
            <person name="Glavina del Rio T."/>
            <person name="Hammon N."/>
            <person name="Israni S."/>
            <person name="Dalin E."/>
            <person name="Tice H."/>
            <person name="Pitluck S."/>
            <person name="Brettin T."/>
            <person name="Bruce D."/>
            <person name="Han C."/>
            <person name="Tapia R."/>
            <person name="Saunders E."/>
            <person name="Gilna P."/>
            <person name="Schmutz J."/>
            <person name="Larimer F."/>
            <person name="Land M."/>
            <person name="Hauser L."/>
            <person name="Kyrpides N."/>
            <person name="Kim E."/>
            <person name="Daly M.J."/>
            <person name="Fredrickson J.K."/>
            <person name="Makarova K.S."/>
            <person name="Gaidamakova E.K."/>
            <person name="Zhai M."/>
            <person name="Richardson P."/>
        </authorList>
    </citation>
    <scope>NUCLEOTIDE SEQUENCE</scope>
    <source>
        <strain evidence="7">DSM 11300</strain>
    </source>
</reference>
<evidence type="ECO:0000256" key="5">
    <source>
        <dbReference type="RuleBase" id="RU004175"/>
    </source>
</evidence>
<proteinExistence type="inferred from homology"/>
<feature type="compositionally biased region" description="Basic and acidic residues" evidence="6">
    <location>
        <begin position="459"/>
        <end position="473"/>
    </location>
</feature>
<protein>
    <recommendedName>
        <fullName evidence="4">Histidinol dehydrogenase</fullName>
        <shortName evidence="4">HDH</shortName>
        <ecNumber evidence="4">1.1.1.23</ecNumber>
    </recommendedName>
</protein>
<keyword evidence="4" id="KW-0368">Histidine biosynthesis</keyword>
<dbReference type="NCBIfam" id="TIGR00069">
    <property type="entry name" value="hisD"/>
    <property type="match status" value="1"/>
</dbReference>
<feature type="binding site" evidence="4">
    <location>
        <position position="429"/>
    </location>
    <ligand>
        <name>substrate</name>
    </ligand>
</feature>
<feature type="binding site" evidence="4">
    <location>
        <position position="429"/>
    </location>
    <ligand>
        <name>Zn(2+)</name>
        <dbReference type="ChEBI" id="CHEBI:29105"/>
    </ligand>
</feature>
<feature type="binding site" evidence="4">
    <location>
        <position position="337"/>
    </location>
    <ligand>
        <name>substrate</name>
    </ligand>
</feature>
<dbReference type="Proteomes" id="UP000002431">
    <property type="component" value="Chromosome"/>
</dbReference>
<dbReference type="PROSITE" id="PS00611">
    <property type="entry name" value="HISOL_DEHYDROGENASE"/>
    <property type="match status" value="1"/>
</dbReference>
<feature type="binding site" evidence="4">
    <location>
        <position position="370"/>
    </location>
    <ligand>
        <name>Zn(2+)</name>
        <dbReference type="ChEBI" id="CHEBI:29105"/>
    </ligand>
</feature>
<feature type="binding site" evidence="4">
    <location>
        <position position="370"/>
    </location>
    <ligand>
        <name>substrate</name>
    </ligand>
</feature>
<dbReference type="Gene3D" id="1.20.5.1300">
    <property type="match status" value="1"/>
</dbReference>
<accession>Q1J0U8</accession>
<evidence type="ECO:0000256" key="6">
    <source>
        <dbReference type="SAM" id="MobiDB-lite"/>
    </source>
</evidence>
<feature type="binding site" evidence="4">
    <location>
        <position position="137"/>
    </location>
    <ligand>
        <name>NAD(+)</name>
        <dbReference type="ChEBI" id="CHEBI:57540"/>
    </ligand>
</feature>
<evidence type="ECO:0000256" key="4">
    <source>
        <dbReference type="HAMAP-Rule" id="MF_01024"/>
    </source>
</evidence>
<dbReference type="FunFam" id="3.40.50.1980:FF:000001">
    <property type="entry name" value="Histidinol dehydrogenase"/>
    <property type="match status" value="1"/>
</dbReference>
<keyword evidence="1 4" id="KW-0479">Metal-binding</keyword>
<feature type="binding site" evidence="4">
    <location>
        <position position="267"/>
    </location>
    <ligand>
        <name>Zn(2+)</name>
        <dbReference type="ChEBI" id="CHEBI:29105"/>
    </ligand>
</feature>
<dbReference type="EMBL" id="CP000359">
    <property type="protein sequence ID" value="ABF44886.1"/>
    <property type="molecule type" value="Genomic_DNA"/>
</dbReference>
<dbReference type="PRINTS" id="PR00083">
    <property type="entry name" value="HOLDHDRGNASE"/>
</dbReference>
<feature type="active site" description="Proton acceptor" evidence="4">
    <location>
        <position position="336"/>
    </location>
</feature>